<evidence type="ECO:0000313" key="2">
    <source>
        <dbReference type="EMBL" id="GBG86893.1"/>
    </source>
</evidence>
<feature type="region of interest" description="Disordered" evidence="1">
    <location>
        <begin position="170"/>
        <end position="265"/>
    </location>
</feature>
<evidence type="ECO:0000256" key="1">
    <source>
        <dbReference type="SAM" id="MobiDB-lite"/>
    </source>
</evidence>
<accession>A0A388LXA5</accession>
<sequence length="277" mass="31820">MSRLEFPTLWQSYTRLPLSFKLAAVPVPKLEEERWAISLEDFVSLSFCLLNVEVTWSEPANPDDLDKDIEWLSVQAWKSDVEVSADHFGPITKEFLVPLVQLLDDLPLDILYHSDKNPETGMLERTLMWQLLWTRLSNNYDPIQYYSSSLLYMDLDDFVDPFFWEVNVSQSKGGRSAETSEASKGKEHERRDEEAERKAKERAKGKRPISQAPTDDPSRDPESPKEEEEHNGRTSWAEPSRRRARSPSPTPSARPSLRIRKDADDQATSLVILSLSP</sequence>
<dbReference type="Gramene" id="GBG86893">
    <property type="protein sequence ID" value="GBG86893"/>
    <property type="gene ID" value="CBR_g42176"/>
</dbReference>
<dbReference type="Proteomes" id="UP000265515">
    <property type="component" value="Unassembled WGS sequence"/>
</dbReference>
<proteinExistence type="predicted"/>
<feature type="compositionally biased region" description="Polar residues" evidence="1">
    <location>
        <begin position="170"/>
        <end position="180"/>
    </location>
</feature>
<dbReference type="EMBL" id="BFEA01000585">
    <property type="protein sequence ID" value="GBG86893.1"/>
    <property type="molecule type" value="Genomic_DNA"/>
</dbReference>
<keyword evidence="3" id="KW-1185">Reference proteome</keyword>
<protein>
    <submittedName>
        <fullName evidence="2">Uncharacterized protein</fullName>
    </submittedName>
</protein>
<name>A0A388LXA5_CHABU</name>
<organism evidence="2 3">
    <name type="scientific">Chara braunii</name>
    <name type="common">Braun's stonewort</name>
    <dbReference type="NCBI Taxonomy" id="69332"/>
    <lineage>
        <taxon>Eukaryota</taxon>
        <taxon>Viridiplantae</taxon>
        <taxon>Streptophyta</taxon>
        <taxon>Charophyceae</taxon>
        <taxon>Charales</taxon>
        <taxon>Characeae</taxon>
        <taxon>Chara</taxon>
    </lineage>
</organism>
<gene>
    <name evidence="2" type="ORF">CBR_g42176</name>
</gene>
<feature type="compositionally biased region" description="Basic and acidic residues" evidence="1">
    <location>
        <begin position="216"/>
        <end position="232"/>
    </location>
</feature>
<evidence type="ECO:0000313" key="3">
    <source>
        <dbReference type="Proteomes" id="UP000265515"/>
    </source>
</evidence>
<comment type="caution">
    <text evidence="2">The sequence shown here is derived from an EMBL/GenBank/DDBJ whole genome shotgun (WGS) entry which is preliminary data.</text>
</comment>
<reference evidence="2 3" key="1">
    <citation type="journal article" date="2018" name="Cell">
        <title>The Chara Genome: Secondary Complexity and Implications for Plant Terrestrialization.</title>
        <authorList>
            <person name="Nishiyama T."/>
            <person name="Sakayama H."/>
            <person name="Vries J.D."/>
            <person name="Buschmann H."/>
            <person name="Saint-Marcoux D."/>
            <person name="Ullrich K.K."/>
            <person name="Haas F.B."/>
            <person name="Vanderstraeten L."/>
            <person name="Becker D."/>
            <person name="Lang D."/>
            <person name="Vosolsobe S."/>
            <person name="Rombauts S."/>
            <person name="Wilhelmsson P.K.I."/>
            <person name="Janitza P."/>
            <person name="Kern R."/>
            <person name="Heyl A."/>
            <person name="Rumpler F."/>
            <person name="Villalobos L.I.A.C."/>
            <person name="Clay J.M."/>
            <person name="Skokan R."/>
            <person name="Toyoda A."/>
            <person name="Suzuki Y."/>
            <person name="Kagoshima H."/>
            <person name="Schijlen E."/>
            <person name="Tajeshwar N."/>
            <person name="Catarino B."/>
            <person name="Hetherington A.J."/>
            <person name="Saltykova A."/>
            <person name="Bonnot C."/>
            <person name="Breuninger H."/>
            <person name="Symeonidi A."/>
            <person name="Radhakrishnan G.V."/>
            <person name="Van Nieuwerburgh F."/>
            <person name="Deforce D."/>
            <person name="Chang C."/>
            <person name="Karol K.G."/>
            <person name="Hedrich R."/>
            <person name="Ulvskov P."/>
            <person name="Glockner G."/>
            <person name="Delwiche C.F."/>
            <person name="Petrasek J."/>
            <person name="Van de Peer Y."/>
            <person name="Friml J."/>
            <person name="Beilby M."/>
            <person name="Dolan L."/>
            <person name="Kohara Y."/>
            <person name="Sugano S."/>
            <person name="Fujiyama A."/>
            <person name="Delaux P.-M."/>
            <person name="Quint M."/>
            <person name="TheiBen G."/>
            <person name="Hagemann M."/>
            <person name="Harholt J."/>
            <person name="Dunand C."/>
            <person name="Zachgo S."/>
            <person name="Langdale J."/>
            <person name="Maumus F."/>
            <person name="Straeten D.V.D."/>
            <person name="Gould S.B."/>
            <person name="Rensing S.A."/>
        </authorList>
    </citation>
    <scope>NUCLEOTIDE SEQUENCE [LARGE SCALE GENOMIC DNA]</scope>
    <source>
        <strain evidence="2 3">S276</strain>
    </source>
</reference>
<feature type="compositionally biased region" description="Basic and acidic residues" evidence="1">
    <location>
        <begin position="181"/>
        <end position="199"/>
    </location>
</feature>
<dbReference type="AlphaFoldDB" id="A0A388LXA5"/>